<organism evidence="2 3">
    <name type="scientific">Gaopeijia maritima</name>
    <dbReference type="NCBI Taxonomy" id="3119007"/>
    <lineage>
        <taxon>Bacteria</taxon>
        <taxon>Pseudomonadati</taxon>
        <taxon>Gemmatimonadota</taxon>
        <taxon>Longimicrobiia</taxon>
        <taxon>Gaopeijiales</taxon>
        <taxon>Gaopeijiaceae</taxon>
        <taxon>Gaopeijia</taxon>
    </lineage>
</organism>
<evidence type="ECO:0000259" key="1">
    <source>
        <dbReference type="PROSITE" id="PS51819"/>
    </source>
</evidence>
<sequence>MSTATTGPGAGHGHFAWADLMSPDTADACDFYGSLLDWVPTSLPDHPASNYTLFTLDGARVAGLVPMSPQMQEQGVPSRWVSYILVDDVDAVAGRVEGLGGRVHLPPMDVVDSGRMALIEDPSGGSVALWQANRHRGADRLHDRGCMTWNELLTRDPGAACDFFAALLGWSYRTIETPQGSYELAMLDGERVGGIMAMPAQVPGEVPPHWDVYFAVDDVDEVAGRARALGGAVPMPPMTIPVGRLALVADRAGATFTIYRASEGS</sequence>
<accession>A0ABU9E4K6</accession>
<dbReference type="InterPro" id="IPR037523">
    <property type="entry name" value="VOC_core"/>
</dbReference>
<dbReference type="PANTHER" id="PTHR33993">
    <property type="entry name" value="GLYOXALASE-RELATED"/>
    <property type="match status" value="1"/>
</dbReference>
<dbReference type="InterPro" id="IPR029068">
    <property type="entry name" value="Glyas_Bleomycin-R_OHBP_Dase"/>
</dbReference>
<feature type="domain" description="VOC" evidence="1">
    <location>
        <begin position="146"/>
        <end position="261"/>
    </location>
</feature>
<protein>
    <submittedName>
        <fullName evidence="2">VOC family protein</fullName>
    </submittedName>
</protein>
<dbReference type="CDD" id="cd07247">
    <property type="entry name" value="SgaA_N_like"/>
    <property type="match status" value="2"/>
</dbReference>
<dbReference type="SUPFAM" id="SSF54593">
    <property type="entry name" value="Glyoxalase/Bleomycin resistance protein/Dihydroxybiphenyl dioxygenase"/>
    <property type="match status" value="2"/>
</dbReference>
<dbReference type="PROSITE" id="PS51819">
    <property type="entry name" value="VOC"/>
    <property type="match status" value="2"/>
</dbReference>
<dbReference type="InterPro" id="IPR052164">
    <property type="entry name" value="Anthracycline_SecMetBiosynth"/>
</dbReference>
<keyword evidence="3" id="KW-1185">Reference proteome</keyword>
<evidence type="ECO:0000313" key="3">
    <source>
        <dbReference type="Proteomes" id="UP001484239"/>
    </source>
</evidence>
<proteinExistence type="predicted"/>
<dbReference type="Pfam" id="PF00903">
    <property type="entry name" value="Glyoxalase"/>
    <property type="match status" value="2"/>
</dbReference>
<dbReference type="Proteomes" id="UP001484239">
    <property type="component" value="Unassembled WGS sequence"/>
</dbReference>
<comment type="caution">
    <text evidence="2">The sequence shown here is derived from an EMBL/GenBank/DDBJ whole genome shotgun (WGS) entry which is preliminary data.</text>
</comment>
<dbReference type="Gene3D" id="3.10.180.10">
    <property type="entry name" value="2,3-Dihydroxybiphenyl 1,2-Dioxygenase, domain 1"/>
    <property type="match status" value="2"/>
</dbReference>
<feature type="domain" description="VOC" evidence="1">
    <location>
        <begin position="14"/>
        <end position="132"/>
    </location>
</feature>
<gene>
    <name evidence="2" type="ORF">WI372_01555</name>
</gene>
<evidence type="ECO:0000313" key="2">
    <source>
        <dbReference type="EMBL" id="MEK9499667.1"/>
    </source>
</evidence>
<dbReference type="RefSeq" id="WP_405286231.1">
    <property type="nucleotide sequence ID" value="NZ_JBBHLI010000001.1"/>
</dbReference>
<reference evidence="2 3" key="1">
    <citation type="submission" date="2024-02" db="EMBL/GenBank/DDBJ databases">
        <title>A novel Gemmatimonadota bacterium.</title>
        <authorList>
            <person name="Du Z.-J."/>
            <person name="Ye Y.-Q."/>
        </authorList>
    </citation>
    <scope>NUCLEOTIDE SEQUENCE [LARGE SCALE GENOMIC DNA]</scope>
    <source>
        <strain evidence="2 3">DH-20</strain>
    </source>
</reference>
<name>A0ABU9E4K6_9BACT</name>
<dbReference type="EMBL" id="JBBHLI010000001">
    <property type="protein sequence ID" value="MEK9499667.1"/>
    <property type="molecule type" value="Genomic_DNA"/>
</dbReference>
<dbReference type="PANTHER" id="PTHR33993:SF14">
    <property type="entry name" value="GB|AAF24581.1"/>
    <property type="match status" value="1"/>
</dbReference>
<dbReference type="InterPro" id="IPR004360">
    <property type="entry name" value="Glyas_Fos-R_dOase_dom"/>
</dbReference>